<dbReference type="InterPro" id="IPR013766">
    <property type="entry name" value="Thioredoxin_domain"/>
</dbReference>
<evidence type="ECO:0000259" key="1">
    <source>
        <dbReference type="Pfam" id="PF00085"/>
    </source>
</evidence>
<protein>
    <submittedName>
        <fullName evidence="2">Thioredoxin family protein</fullName>
    </submittedName>
</protein>
<dbReference type="InterPro" id="IPR036249">
    <property type="entry name" value="Thioredoxin-like_sf"/>
</dbReference>
<feature type="domain" description="Thioredoxin" evidence="1">
    <location>
        <begin position="11"/>
        <end position="97"/>
    </location>
</feature>
<evidence type="ECO:0000313" key="2">
    <source>
        <dbReference type="EMBL" id="MFC7394337.1"/>
    </source>
</evidence>
<dbReference type="Gene3D" id="3.40.30.10">
    <property type="entry name" value="Glutaredoxin"/>
    <property type="match status" value="1"/>
</dbReference>
<keyword evidence="3" id="KW-1185">Reference proteome</keyword>
<accession>A0ABW2PYA8</accession>
<dbReference type="SUPFAM" id="SSF52833">
    <property type="entry name" value="Thioredoxin-like"/>
    <property type="match status" value="1"/>
</dbReference>
<dbReference type="EMBL" id="JBHTCO010000020">
    <property type="protein sequence ID" value="MFC7394337.1"/>
    <property type="molecule type" value="Genomic_DNA"/>
</dbReference>
<evidence type="ECO:0000313" key="3">
    <source>
        <dbReference type="Proteomes" id="UP001596505"/>
    </source>
</evidence>
<comment type="caution">
    <text evidence="2">The sequence shown here is derived from an EMBL/GenBank/DDBJ whole genome shotgun (WGS) entry which is preliminary data.</text>
</comment>
<dbReference type="Proteomes" id="UP001596505">
    <property type="component" value="Unassembled WGS sequence"/>
</dbReference>
<reference evidence="3" key="1">
    <citation type="journal article" date="2019" name="Int. J. Syst. Evol. Microbiol.">
        <title>The Global Catalogue of Microorganisms (GCM) 10K type strain sequencing project: providing services to taxonomists for standard genome sequencing and annotation.</title>
        <authorList>
            <consortium name="The Broad Institute Genomics Platform"/>
            <consortium name="The Broad Institute Genome Sequencing Center for Infectious Disease"/>
            <person name="Wu L."/>
            <person name="Ma J."/>
        </authorList>
    </citation>
    <scope>NUCLEOTIDE SEQUENCE [LARGE SCALE GENOMIC DNA]</scope>
    <source>
        <strain evidence="3">CGMCC 1.16305</strain>
    </source>
</reference>
<dbReference type="RefSeq" id="WP_380967592.1">
    <property type="nucleotide sequence ID" value="NZ_JBHTCO010000020.1"/>
</dbReference>
<dbReference type="CDD" id="cd02947">
    <property type="entry name" value="TRX_family"/>
    <property type="match status" value="1"/>
</dbReference>
<gene>
    <name evidence="2" type="ORF">ACFQRG_15375</name>
</gene>
<name>A0ABW2PYA8_9BACL</name>
<dbReference type="Pfam" id="PF00085">
    <property type="entry name" value="Thioredoxin"/>
    <property type="match status" value="1"/>
</dbReference>
<proteinExistence type="predicted"/>
<organism evidence="2 3">
    <name type="scientific">Scopulibacillus cellulosilyticus</name>
    <dbReference type="NCBI Taxonomy" id="2665665"/>
    <lineage>
        <taxon>Bacteria</taxon>
        <taxon>Bacillati</taxon>
        <taxon>Bacillota</taxon>
        <taxon>Bacilli</taxon>
        <taxon>Bacillales</taxon>
        <taxon>Sporolactobacillaceae</taxon>
        <taxon>Scopulibacillus</taxon>
    </lineage>
</organism>
<sequence length="99" mass="11249">MKEISESDYLIQNEQDTALFFVSPFCGTCQLAEQMLDIAIRAANPDYSVYKCRVSEWPETVAQLKIKSVPCLVFIRNGTESSKLYAFESVTTLYQHLKG</sequence>